<protein>
    <submittedName>
        <fullName evidence="3">Peptidoglycan-binding protein</fullName>
    </submittedName>
</protein>
<feature type="signal peptide" evidence="1">
    <location>
        <begin position="1"/>
        <end position="21"/>
    </location>
</feature>
<dbReference type="EMBL" id="BMPI01000095">
    <property type="protein sequence ID" value="GGM84135.1"/>
    <property type="molecule type" value="Genomic_DNA"/>
</dbReference>
<name>A0A917UE08_9ACTN</name>
<feature type="chain" id="PRO_5039587787" evidence="1">
    <location>
        <begin position="22"/>
        <end position="337"/>
    </location>
</feature>
<evidence type="ECO:0000313" key="3">
    <source>
        <dbReference type="EMBL" id="GGM84135.1"/>
    </source>
</evidence>
<keyword evidence="1" id="KW-0732">Signal</keyword>
<evidence type="ECO:0000256" key="1">
    <source>
        <dbReference type="SAM" id="SignalP"/>
    </source>
</evidence>
<reference evidence="3" key="2">
    <citation type="submission" date="2020-09" db="EMBL/GenBank/DDBJ databases">
        <authorList>
            <person name="Sun Q."/>
            <person name="Ohkuma M."/>
        </authorList>
    </citation>
    <scope>NUCLEOTIDE SEQUENCE</scope>
    <source>
        <strain evidence="3">JCM 19831</strain>
    </source>
</reference>
<dbReference type="RefSeq" id="WP_190257335.1">
    <property type="nucleotide sequence ID" value="NZ_BMPI01000095.1"/>
</dbReference>
<dbReference type="AlphaFoldDB" id="A0A917UE08"/>
<reference evidence="3" key="1">
    <citation type="journal article" date="2014" name="Int. J. Syst. Evol. Microbiol.">
        <title>Complete genome sequence of Corynebacterium casei LMG S-19264T (=DSM 44701T), isolated from a smear-ripened cheese.</title>
        <authorList>
            <consortium name="US DOE Joint Genome Institute (JGI-PGF)"/>
            <person name="Walter F."/>
            <person name="Albersmeier A."/>
            <person name="Kalinowski J."/>
            <person name="Ruckert C."/>
        </authorList>
    </citation>
    <scope>NUCLEOTIDE SEQUENCE</scope>
    <source>
        <strain evidence="3">JCM 19831</strain>
    </source>
</reference>
<accession>A0A917UE08</accession>
<comment type="caution">
    <text evidence="3">The sequence shown here is derived from an EMBL/GenBank/DDBJ whole genome shotgun (WGS) entry which is preliminary data.</text>
</comment>
<evidence type="ECO:0000313" key="4">
    <source>
        <dbReference type="Proteomes" id="UP000642070"/>
    </source>
</evidence>
<dbReference type="Gene3D" id="1.10.101.10">
    <property type="entry name" value="PGBD-like superfamily/PGBD"/>
    <property type="match status" value="1"/>
</dbReference>
<feature type="domain" description="Peptidoglycan binding-like" evidence="2">
    <location>
        <begin position="118"/>
        <end position="164"/>
    </location>
</feature>
<dbReference type="InterPro" id="IPR036366">
    <property type="entry name" value="PGBDSf"/>
</dbReference>
<dbReference type="Proteomes" id="UP000642070">
    <property type="component" value="Unassembled WGS sequence"/>
</dbReference>
<organism evidence="3 4">
    <name type="scientific">Dactylosporangium sucinum</name>
    <dbReference type="NCBI Taxonomy" id="1424081"/>
    <lineage>
        <taxon>Bacteria</taxon>
        <taxon>Bacillati</taxon>
        <taxon>Actinomycetota</taxon>
        <taxon>Actinomycetes</taxon>
        <taxon>Micromonosporales</taxon>
        <taxon>Micromonosporaceae</taxon>
        <taxon>Dactylosporangium</taxon>
    </lineage>
</organism>
<dbReference type="Gene3D" id="2.40.420.20">
    <property type="match status" value="1"/>
</dbReference>
<evidence type="ECO:0000259" key="2">
    <source>
        <dbReference type="Pfam" id="PF01471"/>
    </source>
</evidence>
<dbReference type="InterPro" id="IPR036365">
    <property type="entry name" value="PGBD-like_sf"/>
</dbReference>
<proteinExistence type="predicted"/>
<gene>
    <name evidence="3" type="ORF">GCM10007977_101990</name>
</gene>
<sequence length="337" mass="34374">MKRRRLLLLGAGLAVAAPATYIGVAAARRPDEAGPAPEPATAPVVRGDLSDVRTLRGTLDHGPAEPLECQATGIVTELTPVGATVERGGVLFRVDDLPVVVLYGAVPMWRELHGGITGRDVTQLQENLTALGHGKLTADGSFTRSTGLAVRRWQKSLGLQETGTVPLGQVAFRPAAVRIADHRVRPGARTSGPVVGVTGTARMATVPVQPADKALVKAGVGVSVLFNGGGSVAGTVTGVTQVAEQLSATVSLAEQAAAAKVTDPAVQVQLVVARRTGVLSVPVTALLALADGGYGVELVDGRDTSVVKVETGLFTQGRVEISGAGIEAGDLVKVPAA</sequence>
<dbReference type="SUPFAM" id="SSF47090">
    <property type="entry name" value="PGBD-like"/>
    <property type="match status" value="1"/>
</dbReference>
<dbReference type="InterPro" id="IPR002477">
    <property type="entry name" value="Peptidoglycan-bd-like"/>
</dbReference>
<keyword evidence="4" id="KW-1185">Reference proteome</keyword>
<dbReference type="Pfam" id="PF01471">
    <property type="entry name" value="PG_binding_1"/>
    <property type="match status" value="1"/>
</dbReference>